<evidence type="ECO:0000313" key="2">
    <source>
        <dbReference type="EMBL" id="BDV42800.1"/>
    </source>
</evidence>
<name>A0ABN6VUG4_9BACT</name>
<sequence>MRVAAMEKSKVINYAEWKVIRERQPGNASHPFPAHRSSRSEHHPVEQKTSPGAGISDAAAYGLSAVLLHRGNTSLIVDKIDPTVPELCLLNPTMFEKIIFVQEPDDEGRLYGLLACRTLMVLVRCGAFSLVPGTPERAVLDSFSAWLERNSIVKRELQFAGRGTYELIDEQSVVNSLWLSAEANPRLQRLFDEWNKCER</sequence>
<feature type="region of interest" description="Disordered" evidence="1">
    <location>
        <begin position="25"/>
        <end position="51"/>
    </location>
</feature>
<gene>
    <name evidence="2" type="ORF">GURASL_17230</name>
</gene>
<dbReference type="EMBL" id="AP027151">
    <property type="protein sequence ID" value="BDV42800.1"/>
    <property type="molecule type" value="Genomic_DNA"/>
</dbReference>
<evidence type="ECO:0000313" key="3">
    <source>
        <dbReference type="Proteomes" id="UP001317705"/>
    </source>
</evidence>
<reference evidence="2 3" key="1">
    <citation type="submission" date="2022-12" db="EMBL/GenBank/DDBJ databases">
        <title>Polyphasic characterization of Geotalea uranireducens NIT-SL11 newly isolated from a complex of sewage sludge and microbially reduced graphene oxide.</title>
        <authorList>
            <person name="Xie L."/>
            <person name="Yoshida N."/>
            <person name="Meng L."/>
        </authorList>
    </citation>
    <scope>NUCLEOTIDE SEQUENCE [LARGE SCALE GENOMIC DNA]</scope>
    <source>
        <strain evidence="2 3">NIT-SL11</strain>
    </source>
</reference>
<accession>A0ABN6VUG4</accession>
<dbReference type="Proteomes" id="UP001317705">
    <property type="component" value="Chromosome"/>
</dbReference>
<proteinExistence type="predicted"/>
<evidence type="ECO:0000256" key="1">
    <source>
        <dbReference type="SAM" id="MobiDB-lite"/>
    </source>
</evidence>
<protein>
    <submittedName>
        <fullName evidence="2">Uncharacterized protein</fullName>
    </submittedName>
</protein>
<keyword evidence="3" id="KW-1185">Reference proteome</keyword>
<organism evidence="2 3">
    <name type="scientific">Geotalea uraniireducens</name>
    <dbReference type="NCBI Taxonomy" id="351604"/>
    <lineage>
        <taxon>Bacteria</taxon>
        <taxon>Pseudomonadati</taxon>
        <taxon>Thermodesulfobacteriota</taxon>
        <taxon>Desulfuromonadia</taxon>
        <taxon>Geobacterales</taxon>
        <taxon>Geobacteraceae</taxon>
        <taxon>Geotalea</taxon>
    </lineage>
</organism>